<dbReference type="EMBL" id="VLKU01000016">
    <property type="protein sequence ID" value="TWI28200.1"/>
    <property type="molecule type" value="Genomic_DNA"/>
</dbReference>
<keyword evidence="3" id="KW-0812">Transmembrane</keyword>
<evidence type="ECO:0000313" key="8">
    <source>
        <dbReference type="EMBL" id="TWI28200.1"/>
    </source>
</evidence>
<evidence type="ECO:0000256" key="2">
    <source>
        <dbReference type="ARBA" id="ARBA00010265"/>
    </source>
</evidence>
<dbReference type="AlphaFoldDB" id="A0A562N7X6"/>
<evidence type="ECO:0000256" key="7">
    <source>
        <dbReference type="SAM" id="MobiDB-lite"/>
    </source>
</evidence>
<gene>
    <name evidence="8" type="ORF">IQ24_03817</name>
</gene>
<keyword evidence="5" id="KW-0472">Membrane</keyword>
<organism evidence="8 9">
    <name type="scientific">Paracoccus sulfuroxidans</name>
    <dbReference type="NCBI Taxonomy" id="384678"/>
    <lineage>
        <taxon>Bacteria</taxon>
        <taxon>Pseudomonadati</taxon>
        <taxon>Pseudomonadota</taxon>
        <taxon>Alphaproteobacteria</taxon>
        <taxon>Rhodobacterales</taxon>
        <taxon>Paracoccaceae</taxon>
        <taxon>Paracoccus</taxon>
    </lineage>
</organism>
<comment type="similarity">
    <text evidence="2">Belongs to the TrbI/VirB10 family.</text>
</comment>
<evidence type="ECO:0000256" key="1">
    <source>
        <dbReference type="ARBA" id="ARBA00004167"/>
    </source>
</evidence>
<feature type="region of interest" description="Disordered" evidence="7">
    <location>
        <begin position="1"/>
        <end position="24"/>
    </location>
</feature>
<feature type="compositionally biased region" description="Basic and acidic residues" evidence="7">
    <location>
        <begin position="1"/>
        <end position="11"/>
    </location>
</feature>
<evidence type="ECO:0000256" key="3">
    <source>
        <dbReference type="ARBA" id="ARBA00022692"/>
    </source>
</evidence>
<dbReference type="Proteomes" id="UP000316225">
    <property type="component" value="Unassembled WGS sequence"/>
</dbReference>
<evidence type="ECO:0000256" key="6">
    <source>
        <dbReference type="SAM" id="Coils"/>
    </source>
</evidence>
<evidence type="ECO:0000256" key="5">
    <source>
        <dbReference type="ARBA" id="ARBA00023136"/>
    </source>
</evidence>
<reference evidence="8 9" key="1">
    <citation type="journal article" date="2015" name="Stand. Genomic Sci.">
        <title>Genomic Encyclopedia of Bacterial and Archaeal Type Strains, Phase III: the genomes of soil and plant-associated and newly described type strains.</title>
        <authorList>
            <person name="Whitman W.B."/>
            <person name="Woyke T."/>
            <person name="Klenk H.P."/>
            <person name="Zhou Y."/>
            <person name="Lilburn T.G."/>
            <person name="Beck B.J."/>
            <person name="De Vos P."/>
            <person name="Vandamme P."/>
            <person name="Eisen J.A."/>
            <person name="Garrity G."/>
            <person name="Hugenholtz P."/>
            <person name="Kyrpides N.C."/>
        </authorList>
    </citation>
    <scope>NUCLEOTIDE SEQUENCE [LARGE SCALE GENOMIC DNA]</scope>
    <source>
        <strain evidence="8 9">CGMCC 1.5364</strain>
    </source>
</reference>
<keyword evidence="9" id="KW-1185">Reference proteome</keyword>
<proteinExistence type="inferred from homology"/>
<keyword evidence="6" id="KW-0175">Coiled coil</keyword>
<dbReference type="InterPro" id="IPR042217">
    <property type="entry name" value="T4SS_VirB10/TrbI"/>
</dbReference>
<name>A0A562N7X6_9RHOB</name>
<evidence type="ECO:0000256" key="4">
    <source>
        <dbReference type="ARBA" id="ARBA00022989"/>
    </source>
</evidence>
<dbReference type="Pfam" id="PF03743">
    <property type="entry name" value="TrbI"/>
    <property type="match status" value="1"/>
</dbReference>
<dbReference type="CDD" id="cd16429">
    <property type="entry name" value="VirB10"/>
    <property type="match status" value="1"/>
</dbReference>
<comment type="caution">
    <text evidence="8">The sequence shown here is derived from an EMBL/GenBank/DDBJ whole genome shotgun (WGS) entry which is preliminary data.</text>
</comment>
<dbReference type="Gene3D" id="2.40.128.260">
    <property type="entry name" value="Type IV secretion system, VirB10/TraB/TrbI"/>
    <property type="match status" value="1"/>
</dbReference>
<feature type="coiled-coil region" evidence="6">
    <location>
        <begin position="109"/>
        <end position="171"/>
    </location>
</feature>
<protein>
    <submittedName>
        <fullName evidence="8">Type IV secretion system protein VirB10</fullName>
    </submittedName>
</protein>
<evidence type="ECO:0000313" key="9">
    <source>
        <dbReference type="Proteomes" id="UP000316225"/>
    </source>
</evidence>
<dbReference type="OrthoDB" id="9807354at2"/>
<sequence length="450" mass="47878">MTETNQDKVQDRLQSLRKPPPKPSLVKTYGPYAAVLVAGLGIGGYVASVPAAEEARPEVETSESAEFQEDLGMAGFTTRVPRAQPAIVTPQAEPEPVAEPVALVVDPEAERLRATLAELQAQMEALRNKPAEASPELAALQAEMDSLRQRATDQENAYAELERENLRLQTQLGTQNMLGLPAQEFDDGEAQRLADLEARRAAAEAQRIAQNGSPMVAYRAGGSGTGAQGEGDAGQRYEGDEAFVRAGATRASVTQAEVIANPSKTVVQGTLIEATLQTAIQSSLEGNVIATVSYDVFSMDMSNVVIPRGSKLFGRYSSDIDRGQRRVLVAWDRVVTPDGQSAELAAYGTDRIGRSGLTGKVRNHTFARFMGAAAVSVIGGIPAILTAALESETDTGNRRDSWSEAASDVAQNSTSALSEVMQGYLDIPTTISIDQGAVVMVQVNADVEML</sequence>
<dbReference type="GO" id="GO:0016020">
    <property type="term" value="C:membrane"/>
    <property type="evidence" value="ECO:0007669"/>
    <property type="project" value="UniProtKB-SubCell"/>
</dbReference>
<accession>A0A562N7X6</accession>
<comment type="subcellular location">
    <subcellularLocation>
        <location evidence="1">Membrane</location>
        <topology evidence="1">Single-pass membrane protein</topology>
    </subcellularLocation>
</comment>
<dbReference type="InterPro" id="IPR005498">
    <property type="entry name" value="T4SS_VirB10/TraB/TrbI"/>
</dbReference>
<keyword evidence="4" id="KW-1133">Transmembrane helix</keyword>
<dbReference type="RefSeq" id="WP_145399956.1">
    <property type="nucleotide sequence ID" value="NZ_VLKU01000016.1"/>
</dbReference>